<evidence type="ECO:0000313" key="4">
    <source>
        <dbReference type="Proteomes" id="UP000237580"/>
    </source>
</evidence>
<comment type="cofactor">
    <cofactor evidence="2">
        <name>Mn(2+)</name>
        <dbReference type="ChEBI" id="CHEBI:29035"/>
    </cofactor>
    <text evidence="2">Binds 2 manganese ions per subunit.</text>
</comment>
<protein>
    <submittedName>
        <fullName evidence="3">Manganese-containing catalase</fullName>
        <ecNumber evidence="3">1.11.1.6</ecNumber>
    </submittedName>
</protein>
<dbReference type="InterPro" id="IPR009078">
    <property type="entry name" value="Ferritin-like_SF"/>
</dbReference>
<evidence type="ECO:0000313" key="3">
    <source>
        <dbReference type="EMBL" id="SOQ15509.1"/>
    </source>
</evidence>
<feature type="binding site" evidence="2">
    <location>
        <position position="35"/>
    </location>
    <ligand>
        <name>Mn(2+)</name>
        <dbReference type="ChEBI" id="CHEBI:29035"/>
        <label>1</label>
    </ligand>
</feature>
<dbReference type="EC" id="1.11.1.6" evidence="3"/>
<dbReference type="InterPro" id="IPR007760">
    <property type="entry name" value="Mn_catalase"/>
</dbReference>
<accession>A0AB38EM48</accession>
<dbReference type="EMBL" id="ODAM01000156">
    <property type="protein sequence ID" value="SOQ15509.1"/>
    <property type="molecule type" value="Genomic_DNA"/>
</dbReference>
<comment type="similarity">
    <text evidence="1">Belongs to the manganese catalase family.</text>
</comment>
<gene>
    <name evidence="3" type="ORF">NCPPB2254_05478</name>
</gene>
<reference evidence="3 4" key="1">
    <citation type="submission" date="2017-11" db="EMBL/GenBank/DDBJ databases">
        <authorList>
            <person name="Blom J."/>
        </authorList>
    </citation>
    <scope>NUCLEOTIDE SEQUENCE [LARGE SCALE GENOMIC DNA]</scope>
    <source>
        <strain evidence="3">NCPPB 2254</strain>
    </source>
</reference>
<sequence length="51" mass="5594">MFIHNKRLQYTVRVARPNPGLANLLLEQFGGAQGELAAAEQGSLRLQIVGF</sequence>
<keyword evidence="3" id="KW-0575">Peroxidase</keyword>
<keyword evidence="2" id="KW-0479">Metal-binding</keyword>
<organism evidence="3 4">
    <name type="scientific">Pseudomonas syringae pv. persicae</name>
    <dbReference type="NCBI Taxonomy" id="237306"/>
    <lineage>
        <taxon>Bacteria</taxon>
        <taxon>Pseudomonadati</taxon>
        <taxon>Pseudomonadota</taxon>
        <taxon>Gammaproteobacteria</taxon>
        <taxon>Pseudomonadales</taxon>
        <taxon>Pseudomonadaceae</taxon>
        <taxon>Pseudomonas</taxon>
    </lineage>
</organism>
<evidence type="ECO:0000256" key="1">
    <source>
        <dbReference type="ARBA" id="ARBA00007644"/>
    </source>
</evidence>
<keyword evidence="3" id="KW-0560">Oxidoreductase</keyword>
<dbReference type="Proteomes" id="UP000237580">
    <property type="component" value="Unassembled WGS sequence"/>
</dbReference>
<dbReference type="GO" id="GO:0004096">
    <property type="term" value="F:catalase activity"/>
    <property type="evidence" value="ECO:0007669"/>
    <property type="project" value="UniProtKB-EC"/>
</dbReference>
<dbReference type="AlphaFoldDB" id="A0AB38EM48"/>
<name>A0AB38EM48_9PSED</name>
<proteinExistence type="inferred from homology"/>
<dbReference type="SUPFAM" id="SSF47240">
    <property type="entry name" value="Ferritin-like"/>
    <property type="match status" value="1"/>
</dbReference>
<dbReference type="InterPro" id="IPR012347">
    <property type="entry name" value="Ferritin-like"/>
</dbReference>
<keyword evidence="2" id="KW-0464">Manganese</keyword>
<dbReference type="Pfam" id="PF05067">
    <property type="entry name" value="Mn_catalase"/>
    <property type="match status" value="1"/>
</dbReference>
<dbReference type="Gene3D" id="1.20.1260.10">
    <property type="match status" value="1"/>
</dbReference>
<comment type="caution">
    <text evidence="3">The sequence shown here is derived from an EMBL/GenBank/DDBJ whole genome shotgun (WGS) entry which is preliminary data.</text>
</comment>
<evidence type="ECO:0000256" key="2">
    <source>
        <dbReference type="PIRSR" id="PIRSR607760-1"/>
    </source>
</evidence>
<dbReference type="GO" id="GO:0046872">
    <property type="term" value="F:metal ion binding"/>
    <property type="evidence" value="ECO:0007669"/>
    <property type="project" value="UniProtKB-KW"/>
</dbReference>